<dbReference type="InterPro" id="IPR003593">
    <property type="entry name" value="AAA+_ATPase"/>
</dbReference>
<evidence type="ECO:0000313" key="7">
    <source>
        <dbReference type="EMBL" id="PJF46672.1"/>
    </source>
</evidence>
<dbReference type="Pfam" id="PF00005">
    <property type="entry name" value="ABC_tran"/>
    <property type="match status" value="1"/>
</dbReference>
<dbReference type="InterPro" id="IPR027417">
    <property type="entry name" value="P-loop_NTPase"/>
</dbReference>
<dbReference type="GO" id="GO:0015418">
    <property type="term" value="F:ABC-type quaternary ammonium compound transporting activity"/>
    <property type="evidence" value="ECO:0007669"/>
    <property type="project" value="UniProtKB-EC"/>
</dbReference>
<dbReference type="GO" id="GO:0043190">
    <property type="term" value="C:ATP-binding cassette (ABC) transporter complex"/>
    <property type="evidence" value="ECO:0007669"/>
    <property type="project" value="InterPro"/>
</dbReference>
<protein>
    <recommendedName>
        <fullName evidence="4">ABC-type quaternary amine transporter</fullName>
        <ecNumber evidence="4">7.6.2.9</ecNumber>
    </recommendedName>
</protein>
<feature type="region of interest" description="Disordered" evidence="5">
    <location>
        <begin position="338"/>
        <end position="362"/>
    </location>
</feature>
<dbReference type="EMBL" id="PGTN01000111">
    <property type="protein sequence ID" value="PJF46672.1"/>
    <property type="molecule type" value="Genomic_DNA"/>
</dbReference>
<keyword evidence="3 7" id="KW-0067">ATP-binding</keyword>
<dbReference type="InterPro" id="IPR050093">
    <property type="entry name" value="ABC_SmlMolc_Importer"/>
</dbReference>
<reference evidence="7 8" key="1">
    <citation type="submission" date="2017-11" db="EMBL/GenBank/DDBJ databases">
        <title>Evolution of Phototrophy in the Chloroflexi Phylum Driven by Horizontal Gene Transfer.</title>
        <authorList>
            <person name="Ward L.M."/>
            <person name="Hemp J."/>
            <person name="Shih P.M."/>
            <person name="Mcglynn S.E."/>
            <person name="Fischer W."/>
        </authorList>
    </citation>
    <scope>NUCLEOTIDE SEQUENCE [LARGE SCALE GENOMIC DNA]</scope>
    <source>
        <strain evidence="7">JP3_7</strain>
    </source>
</reference>
<dbReference type="GO" id="GO:0016887">
    <property type="term" value="F:ATP hydrolysis activity"/>
    <property type="evidence" value="ECO:0007669"/>
    <property type="project" value="InterPro"/>
</dbReference>
<dbReference type="EC" id="7.6.2.9" evidence="4"/>
<keyword evidence="1" id="KW-0813">Transport</keyword>
<evidence type="ECO:0000256" key="2">
    <source>
        <dbReference type="ARBA" id="ARBA00022741"/>
    </source>
</evidence>
<evidence type="ECO:0000256" key="4">
    <source>
        <dbReference type="ARBA" id="ARBA00066388"/>
    </source>
</evidence>
<keyword evidence="2" id="KW-0547">Nucleotide-binding</keyword>
<accession>A0A2M8QA68</accession>
<organism evidence="7 8">
    <name type="scientific">Candidatus Thermofonsia Clade 3 bacterium</name>
    <dbReference type="NCBI Taxonomy" id="2364212"/>
    <lineage>
        <taxon>Bacteria</taxon>
        <taxon>Bacillati</taxon>
        <taxon>Chloroflexota</taxon>
        <taxon>Candidatus Thermofontia</taxon>
        <taxon>Candidatus Thermofonsia Clade 3</taxon>
    </lineage>
</organism>
<dbReference type="SUPFAM" id="SSF52540">
    <property type="entry name" value="P-loop containing nucleoside triphosphate hydrolases"/>
    <property type="match status" value="1"/>
</dbReference>
<dbReference type="Gene3D" id="3.40.50.300">
    <property type="entry name" value="P-loop containing nucleotide triphosphate hydrolases"/>
    <property type="match status" value="1"/>
</dbReference>
<evidence type="ECO:0000256" key="3">
    <source>
        <dbReference type="ARBA" id="ARBA00022840"/>
    </source>
</evidence>
<dbReference type="SUPFAM" id="SSF50331">
    <property type="entry name" value="MOP-like"/>
    <property type="match status" value="1"/>
</dbReference>
<name>A0A2M8QA68_9CHLR</name>
<dbReference type="InterPro" id="IPR013611">
    <property type="entry name" value="Transp-assoc_OB_typ2"/>
</dbReference>
<gene>
    <name evidence="7" type="ORF">CUN48_12575</name>
</gene>
<dbReference type="Proteomes" id="UP000230790">
    <property type="component" value="Unassembled WGS sequence"/>
</dbReference>
<dbReference type="PROSITE" id="PS00211">
    <property type="entry name" value="ABC_TRANSPORTER_1"/>
    <property type="match status" value="1"/>
</dbReference>
<comment type="caution">
    <text evidence="7">The sequence shown here is derived from an EMBL/GenBank/DDBJ whole genome shotgun (WGS) entry which is preliminary data.</text>
</comment>
<dbReference type="InterPro" id="IPR017871">
    <property type="entry name" value="ABC_transporter-like_CS"/>
</dbReference>
<dbReference type="SMART" id="SM00382">
    <property type="entry name" value="AAA"/>
    <property type="match status" value="1"/>
</dbReference>
<dbReference type="FunFam" id="3.40.50.300:FF:000425">
    <property type="entry name" value="Probable ABC transporter, ATP-binding subunit"/>
    <property type="match status" value="1"/>
</dbReference>
<dbReference type="GO" id="GO:0005524">
    <property type="term" value="F:ATP binding"/>
    <property type="evidence" value="ECO:0007669"/>
    <property type="project" value="UniProtKB-KW"/>
</dbReference>
<dbReference type="InterPro" id="IPR008995">
    <property type="entry name" value="Mo/tungstate-bd_C_term_dom"/>
</dbReference>
<dbReference type="InterPro" id="IPR003439">
    <property type="entry name" value="ABC_transporter-like_ATP-bd"/>
</dbReference>
<dbReference type="PANTHER" id="PTHR42781">
    <property type="entry name" value="SPERMIDINE/PUTRESCINE IMPORT ATP-BINDING PROTEIN POTA"/>
    <property type="match status" value="1"/>
</dbReference>
<dbReference type="PROSITE" id="PS50893">
    <property type="entry name" value="ABC_TRANSPORTER_2"/>
    <property type="match status" value="1"/>
</dbReference>
<evidence type="ECO:0000256" key="1">
    <source>
        <dbReference type="ARBA" id="ARBA00022448"/>
    </source>
</evidence>
<dbReference type="PANTHER" id="PTHR42781:SF4">
    <property type="entry name" value="SPERMIDINE_PUTRESCINE IMPORT ATP-BINDING PROTEIN POTA"/>
    <property type="match status" value="1"/>
</dbReference>
<evidence type="ECO:0000256" key="5">
    <source>
        <dbReference type="SAM" id="MobiDB-lite"/>
    </source>
</evidence>
<dbReference type="AlphaFoldDB" id="A0A2M8QA68"/>
<proteinExistence type="predicted"/>
<sequence length="362" mass="38969">MTPALRVCNVSKRFGVKDAYAVYRASLEVKLGQIVVLLGPSGCGKTTLLRLISGLETPEPDPAASIAIGDRMVFGPGVNTLPEKRGVGMVFQDYALFPHLTVVANVAFGLRGLDRAEALARAMAMLDQVQLSGLAQRYPHELSGGQQQRVALARALAPQPQLLLLDEPFSNLDHELRVALRDEMRSVLKRSGVAALFVTHDREEALSLADALAVMRHGRIVQMGTPRELYACPASPFVARFLGEANFLPAQAYGDYAECVLGRVALASPARGCVQLLIRPEALEVSADPDGRGCVEQVLYFGHDQLLSLRLDGCERLLARTDGALAMPMGARVSIRPREPVRAFEQTGSNGTDGATDATDSL</sequence>
<evidence type="ECO:0000313" key="8">
    <source>
        <dbReference type="Proteomes" id="UP000230790"/>
    </source>
</evidence>
<feature type="compositionally biased region" description="Polar residues" evidence="5">
    <location>
        <begin position="346"/>
        <end position="362"/>
    </location>
</feature>
<dbReference type="Pfam" id="PF08402">
    <property type="entry name" value="TOBE_2"/>
    <property type="match status" value="1"/>
</dbReference>
<feature type="domain" description="ABC transporter" evidence="6">
    <location>
        <begin position="5"/>
        <end position="242"/>
    </location>
</feature>
<evidence type="ECO:0000259" key="6">
    <source>
        <dbReference type="PROSITE" id="PS50893"/>
    </source>
</evidence>